<comment type="caution">
    <text evidence="1">The sequence shown here is derived from an EMBL/GenBank/DDBJ whole genome shotgun (WGS) entry which is preliminary data.</text>
</comment>
<protein>
    <submittedName>
        <fullName evidence="1">Uncharacterized protein</fullName>
    </submittedName>
</protein>
<keyword evidence="2" id="KW-1185">Reference proteome</keyword>
<gene>
    <name evidence="1" type="ORF">HUJ06_030594</name>
</gene>
<evidence type="ECO:0000313" key="2">
    <source>
        <dbReference type="Proteomes" id="UP000607653"/>
    </source>
</evidence>
<name>A0A822YDJ9_NELNU</name>
<organism evidence="1 2">
    <name type="scientific">Nelumbo nucifera</name>
    <name type="common">Sacred lotus</name>
    <dbReference type="NCBI Taxonomy" id="4432"/>
    <lineage>
        <taxon>Eukaryota</taxon>
        <taxon>Viridiplantae</taxon>
        <taxon>Streptophyta</taxon>
        <taxon>Embryophyta</taxon>
        <taxon>Tracheophyta</taxon>
        <taxon>Spermatophyta</taxon>
        <taxon>Magnoliopsida</taxon>
        <taxon>Proteales</taxon>
        <taxon>Nelumbonaceae</taxon>
        <taxon>Nelumbo</taxon>
    </lineage>
</organism>
<dbReference type="Proteomes" id="UP000607653">
    <property type="component" value="Unassembled WGS sequence"/>
</dbReference>
<dbReference type="AlphaFoldDB" id="A0A822YDJ9"/>
<reference evidence="1 2" key="1">
    <citation type="journal article" date="2020" name="Mol. Biol. Evol.">
        <title>Distinct Expression and Methylation Patterns for Genes with Different Fates following a Single Whole-Genome Duplication in Flowering Plants.</title>
        <authorList>
            <person name="Shi T."/>
            <person name="Rahmani R.S."/>
            <person name="Gugger P.F."/>
            <person name="Wang M."/>
            <person name="Li H."/>
            <person name="Zhang Y."/>
            <person name="Li Z."/>
            <person name="Wang Q."/>
            <person name="Van de Peer Y."/>
            <person name="Marchal K."/>
            <person name="Chen J."/>
        </authorList>
    </citation>
    <scope>NUCLEOTIDE SEQUENCE [LARGE SCALE GENOMIC DNA]</scope>
    <source>
        <tissue evidence="1">Leaf</tissue>
    </source>
</reference>
<accession>A0A822YDJ9</accession>
<sequence>MRNIQKKYTILSLLKIEDVSMIMWVEKFNTTNFVQYSHNMKFCQFRYMENC</sequence>
<evidence type="ECO:0000313" key="1">
    <source>
        <dbReference type="EMBL" id="DAD29126.1"/>
    </source>
</evidence>
<dbReference type="EMBL" id="DUZY01000002">
    <property type="protein sequence ID" value="DAD29126.1"/>
    <property type="molecule type" value="Genomic_DNA"/>
</dbReference>
<proteinExistence type="predicted"/>